<evidence type="ECO:0000313" key="2">
    <source>
        <dbReference type="Proteomes" id="UP000251577"/>
    </source>
</evidence>
<sequence length="65" mass="6076">MGSIDSLQPIIEVGKHLIDLIVNAATGNALGAGSSAVELGSSVIDLSSGAQGGEAAGDAAAAAGK</sequence>
<keyword evidence="2" id="KW-1185">Reference proteome</keyword>
<evidence type="ECO:0000313" key="1">
    <source>
        <dbReference type="EMBL" id="RAV32442.1"/>
    </source>
</evidence>
<gene>
    <name evidence="1" type="ORF">DLJ54_03290</name>
</gene>
<dbReference type="EMBL" id="QHCV01000022">
    <property type="protein sequence ID" value="RAV32442.1"/>
    <property type="molecule type" value="Genomic_DNA"/>
</dbReference>
<protein>
    <submittedName>
        <fullName evidence="1">Uncharacterized protein</fullName>
    </submittedName>
</protein>
<reference evidence="1 2" key="1">
    <citation type="journal article" date="2018" name="Syst. Appl. Microbiol.">
        <title>Corynebacterium heidelbergense sp. nov., isolated from the preen glands of Egyptian geese (Alopochen aegyptiacus).</title>
        <authorList>
            <person name="Braun M.S."/>
            <person name="Wang E."/>
            <person name="Zimmermann S."/>
            <person name="Wink M."/>
        </authorList>
    </citation>
    <scope>NUCLEOTIDE SEQUENCE [LARGE SCALE GENOMIC DNA]</scope>
    <source>
        <strain evidence="1 2">647</strain>
    </source>
</reference>
<dbReference type="AlphaFoldDB" id="A0A364V723"/>
<comment type="caution">
    <text evidence="1">The sequence shown here is derived from an EMBL/GenBank/DDBJ whole genome shotgun (WGS) entry which is preliminary data.</text>
</comment>
<accession>A0A364V723</accession>
<dbReference type="RefSeq" id="WP_113630408.1">
    <property type="nucleotide sequence ID" value="NZ_QHCV01000022.1"/>
</dbReference>
<dbReference type="Proteomes" id="UP000251577">
    <property type="component" value="Unassembled WGS sequence"/>
</dbReference>
<proteinExistence type="predicted"/>
<organism evidence="1 2">
    <name type="scientific">Corynebacterium heidelbergense</name>
    <dbReference type="NCBI Taxonomy" id="2055947"/>
    <lineage>
        <taxon>Bacteria</taxon>
        <taxon>Bacillati</taxon>
        <taxon>Actinomycetota</taxon>
        <taxon>Actinomycetes</taxon>
        <taxon>Mycobacteriales</taxon>
        <taxon>Corynebacteriaceae</taxon>
        <taxon>Corynebacterium</taxon>
    </lineage>
</organism>
<name>A0A364V723_9CORY</name>